<gene>
    <name evidence="1" type="ORF">KM295_07800</name>
</gene>
<dbReference type="PANTHER" id="PTHR36529">
    <property type="entry name" value="SLL1095 PROTEIN"/>
    <property type="match status" value="1"/>
</dbReference>
<dbReference type="PANTHER" id="PTHR36529:SF1">
    <property type="entry name" value="GLYCOSYLTRANSFERASE"/>
    <property type="match status" value="1"/>
</dbReference>
<dbReference type="Proteomes" id="UP001139494">
    <property type="component" value="Unassembled WGS sequence"/>
</dbReference>
<organism evidence="1 2">
    <name type="scientific">Natronomonas aquatica</name>
    <dbReference type="NCBI Taxonomy" id="2841590"/>
    <lineage>
        <taxon>Archaea</taxon>
        <taxon>Methanobacteriati</taxon>
        <taxon>Methanobacteriota</taxon>
        <taxon>Stenosarchaea group</taxon>
        <taxon>Halobacteria</taxon>
        <taxon>Halobacteriales</taxon>
        <taxon>Natronomonadaceae</taxon>
        <taxon>Natronomonas</taxon>
    </lineage>
</organism>
<dbReference type="RefSeq" id="WP_256029406.1">
    <property type="nucleotide sequence ID" value="NZ_JAHLKM010000007.1"/>
</dbReference>
<evidence type="ECO:0000313" key="1">
    <source>
        <dbReference type="EMBL" id="MCQ4333383.1"/>
    </source>
</evidence>
<proteinExistence type="predicted"/>
<evidence type="ECO:0008006" key="3">
    <source>
        <dbReference type="Google" id="ProtNLM"/>
    </source>
</evidence>
<dbReference type="InterPro" id="IPR018641">
    <property type="entry name" value="Trfase_1_rSAM/seldom-assoc"/>
</dbReference>
<dbReference type="EMBL" id="JAHLKM010000007">
    <property type="protein sequence ID" value="MCQ4333383.1"/>
    <property type="molecule type" value="Genomic_DNA"/>
</dbReference>
<evidence type="ECO:0000313" key="2">
    <source>
        <dbReference type="Proteomes" id="UP001139494"/>
    </source>
</evidence>
<dbReference type="Gene3D" id="3.90.550.10">
    <property type="entry name" value="Spore Coat Polysaccharide Biosynthesis Protein SpsA, Chain A"/>
    <property type="match status" value="1"/>
</dbReference>
<protein>
    <recommendedName>
        <fullName evidence="3">DUF2064 domain-containing protein</fullName>
    </recommendedName>
</protein>
<keyword evidence="2" id="KW-1185">Reference proteome</keyword>
<sequence>MTTVVVLADPPRPVTALSTLAETTPLSASEAADLYTALLKDTVLAADRSGGETLVNYRPADALGIDADAEAELRELLSDVLDPESIRFEPQVGETFAGRVGNTATHLLETEGVGSVGIARPEAALLARTDIDSAAMKLRSAPVVLGSAPGGRVGYAAFGEPIDFTNCYAPPAIGTLTDRAVDAGLGVDFLETKPYLETAADLAEVVLAVRTRRRADAIVPPHLAAWIDGSDLVVSAGDGGLSIDR</sequence>
<name>A0A9R1CQS5_9EURY</name>
<reference evidence="1" key="1">
    <citation type="journal article" date="2023" name="Front. Microbiol.">
        <title>Genomic-based phylogenetic and metabolic analyses of the genus Natronomonas, and description of Natronomonas aquatica sp. nov.</title>
        <authorList>
            <person name="Garcia-Roldan A."/>
            <person name="Duran-Viseras A."/>
            <person name="de la Haba R.R."/>
            <person name="Corral P."/>
            <person name="Sanchez-Porro C."/>
            <person name="Ventosa A."/>
        </authorList>
    </citation>
    <scope>NUCLEOTIDE SEQUENCE</scope>
    <source>
        <strain evidence="1">F2-12</strain>
    </source>
</reference>
<comment type="caution">
    <text evidence="1">The sequence shown here is derived from an EMBL/GenBank/DDBJ whole genome shotgun (WGS) entry which is preliminary data.</text>
</comment>
<dbReference type="InterPro" id="IPR029044">
    <property type="entry name" value="Nucleotide-diphossugar_trans"/>
</dbReference>
<dbReference type="AlphaFoldDB" id="A0A9R1CQS5"/>
<accession>A0A9R1CQS5</accession>